<dbReference type="Proteomes" id="UP001515480">
    <property type="component" value="Unassembled WGS sequence"/>
</dbReference>
<keyword evidence="3" id="KW-1185">Reference proteome</keyword>
<name>A0AB34ICQ9_PRYPA</name>
<evidence type="ECO:0000313" key="3">
    <source>
        <dbReference type="Proteomes" id="UP001515480"/>
    </source>
</evidence>
<accession>A0AB34ICQ9</accession>
<evidence type="ECO:0000256" key="1">
    <source>
        <dbReference type="SAM" id="Coils"/>
    </source>
</evidence>
<dbReference type="EMBL" id="JBGBPQ010000030">
    <property type="protein sequence ID" value="KAL1495945.1"/>
    <property type="molecule type" value="Genomic_DNA"/>
</dbReference>
<evidence type="ECO:0008006" key="4">
    <source>
        <dbReference type="Google" id="ProtNLM"/>
    </source>
</evidence>
<dbReference type="Gene3D" id="1.10.30.50">
    <property type="match status" value="1"/>
</dbReference>
<evidence type="ECO:0000313" key="2">
    <source>
        <dbReference type="EMBL" id="KAL1495945.1"/>
    </source>
</evidence>
<organism evidence="2 3">
    <name type="scientific">Prymnesium parvum</name>
    <name type="common">Toxic golden alga</name>
    <dbReference type="NCBI Taxonomy" id="97485"/>
    <lineage>
        <taxon>Eukaryota</taxon>
        <taxon>Haptista</taxon>
        <taxon>Haptophyta</taxon>
        <taxon>Prymnesiophyceae</taxon>
        <taxon>Prymnesiales</taxon>
        <taxon>Prymnesiaceae</taxon>
        <taxon>Prymnesium</taxon>
    </lineage>
</organism>
<feature type="coiled-coil region" evidence="1">
    <location>
        <begin position="50"/>
        <end position="77"/>
    </location>
</feature>
<dbReference type="AlphaFoldDB" id="A0AB34ICQ9"/>
<gene>
    <name evidence="2" type="ORF">AB1Y20_014587</name>
</gene>
<comment type="caution">
    <text evidence="2">The sequence shown here is derived from an EMBL/GenBank/DDBJ whole genome shotgun (WGS) entry which is preliminary data.</text>
</comment>
<protein>
    <recommendedName>
        <fullName evidence="4">HNH endonuclease</fullName>
    </recommendedName>
</protein>
<keyword evidence="1" id="KW-0175">Coiled coil</keyword>
<sequence length="196" mass="22025">MRRTNDNPLITTKGGRTTAFTTTRVVPPPAVRAKPTKPLLKDYPRTTAGRSEYDSAMSSFNDELQKYKDERAAFKDAPLAPRTVHTQIVANPNHVDDVHADVTRVFCEHAGIVFENQGLGKLALQLAHPSRDNIPEKTYQRIYDEQEAKCSLCERDILRKTTEPGDMRRCELDHRIPLHAGGTNCRANLHYLCGDG</sequence>
<reference evidence="2 3" key="1">
    <citation type="journal article" date="2024" name="Science">
        <title>Giant polyketide synthase enzymes in the biosynthesis of giant marine polyether toxins.</title>
        <authorList>
            <person name="Fallon T.R."/>
            <person name="Shende V.V."/>
            <person name="Wierzbicki I.H."/>
            <person name="Pendleton A.L."/>
            <person name="Watervoot N.F."/>
            <person name="Auber R.P."/>
            <person name="Gonzalez D.J."/>
            <person name="Wisecaver J.H."/>
            <person name="Moore B.S."/>
        </authorList>
    </citation>
    <scope>NUCLEOTIDE SEQUENCE [LARGE SCALE GENOMIC DNA]</scope>
    <source>
        <strain evidence="2 3">12B1</strain>
    </source>
</reference>
<proteinExistence type="predicted"/>